<dbReference type="PROSITE" id="PS51387">
    <property type="entry name" value="FAD_PCMH"/>
    <property type="match status" value="1"/>
</dbReference>
<name>A0A7X0VJD2_9BACL</name>
<dbReference type="GO" id="GO:0016491">
    <property type="term" value="F:oxidoreductase activity"/>
    <property type="evidence" value="ECO:0007669"/>
    <property type="project" value="UniProtKB-KW"/>
</dbReference>
<dbReference type="PANTHER" id="PTHR42659">
    <property type="entry name" value="XANTHINE DEHYDROGENASE SUBUNIT C-RELATED"/>
    <property type="match status" value="1"/>
</dbReference>
<dbReference type="GO" id="GO:0071949">
    <property type="term" value="F:FAD binding"/>
    <property type="evidence" value="ECO:0007669"/>
    <property type="project" value="InterPro"/>
</dbReference>
<dbReference type="Pfam" id="PF00941">
    <property type="entry name" value="FAD_binding_5"/>
    <property type="match status" value="1"/>
</dbReference>
<keyword evidence="2" id="KW-0274">FAD</keyword>
<comment type="caution">
    <text evidence="5">The sequence shown here is derived from an EMBL/GenBank/DDBJ whole genome shotgun (WGS) entry which is preliminary data.</text>
</comment>
<keyword evidence="3" id="KW-0560">Oxidoreductase</keyword>
<keyword evidence="1" id="KW-0285">Flavoprotein</keyword>
<dbReference type="AlphaFoldDB" id="A0A7X0VJD2"/>
<gene>
    <name evidence="5" type="ORF">H7C19_32845</name>
</gene>
<accession>A0A7X0VJD2</accession>
<dbReference type="RefSeq" id="WP_185673310.1">
    <property type="nucleotide sequence ID" value="NZ_JACJVP010000077.1"/>
</dbReference>
<dbReference type="Gene3D" id="3.30.390.50">
    <property type="entry name" value="CO dehydrogenase flavoprotein, C-terminal domain"/>
    <property type="match status" value="1"/>
</dbReference>
<dbReference type="SUPFAM" id="SSF56176">
    <property type="entry name" value="FAD-binding/transporter-associated domain-like"/>
    <property type="match status" value="1"/>
</dbReference>
<evidence type="ECO:0000256" key="2">
    <source>
        <dbReference type="ARBA" id="ARBA00022827"/>
    </source>
</evidence>
<sequence>MAMEQDEILRTPAVWHPGDAREAWRLKEAFGPAGVYVAGGTLLRTQWEAGVAEPPAHLIDLTAIAGAGEVEMDGEEAALGALVPLSVCRSHPAILARYPLLAEAARVIAAPSVRNLATIGGNVVSRVGDALPALLALSAQLVWQAGPEPHACSLADWLERERRAPTPASGVLVQIRLPVPPDDTTSNAARFFAYHKVGRREAFMPSLVTVALTGRIGADGAVEEIRVAAGGGQTVPYRLDASEAALRGQTPDGKTLAAFQACVEEEYEPKPDLFATEAYRKRAAANLAAAAVWQAARDAAAGRKG</sequence>
<protein>
    <submittedName>
        <fullName evidence="5">FAD binding domain-containing protein</fullName>
    </submittedName>
</protein>
<dbReference type="Proteomes" id="UP000547209">
    <property type="component" value="Unassembled WGS sequence"/>
</dbReference>
<dbReference type="InterPro" id="IPR051312">
    <property type="entry name" value="Diverse_Substr_Oxidored"/>
</dbReference>
<dbReference type="Gene3D" id="3.30.465.10">
    <property type="match status" value="1"/>
</dbReference>
<keyword evidence="6" id="KW-1185">Reference proteome</keyword>
<dbReference type="SMART" id="SM01092">
    <property type="entry name" value="CO_deh_flav_C"/>
    <property type="match status" value="1"/>
</dbReference>
<evidence type="ECO:0000256" key="3">
    <source>
        <dbReference type="ARBA" id="ARBA00023002"/>
    </source>
</evidence>
<dbReference type="InterPro" id="IPR002346">
    <property type="entry name" value="Mopterin_DH_FAD-bd"/>
</dbReference>
<evidence type="ECO:0000313" key="6">
    <source>
        <dbReference type="Proteomes" id="UP000547209"/>
    </source>
</evidence>
<evidence type="ECO:0000313" key="5">
    <source>
        <dbReference type="EMBL" id="MBB6675458.1"/>
    </source>
</evidence>
<dbReference type="InterPro" id="IPR016169">
    <property type="entry name" value="FAD-bd_PCMH_sub2"/>
</dbReference>
<dbReference type="EMBL" id="JACJVP010000077">
    <property type="protein sequence ID" value="MBB6675458.1"/>
    <property type="molecule type" value="Genomic_DNA"/>
</dbReference>
<dbReference type="InterPro" id="IPR036318">
    <property type="entry name" value="FAD-bd_PCMH-like_sf"/>
</dbReference>
<dbReference type="InterPro" id="IPR036683">
    <property type="entry name" value="CO_DH_flav_C_dom_sf"/>
</dbReference>
<dbReference type="Pfam" id="PF03450">
    <property type="entry name" value="CO_deh_flav_C"/>
    <property type="match status" value="1"/>
</dbReference>
<evidence type="ECO:0000259" key="4">
    <source>
        <dbReference type="PROSITE" id="PS51387"/>
    </source>
</evidence>
<evidence type="ECO:0000256" key="1">
    <source>
        <dbReference type="ARBA" id="ARBA00022630"/>
    </source>
</evidence>
<dbReference type="InterPro" id="IPR016166">
    <property type="entry name" value="FAD-bd_PCMH"/>
</dbReference>
<dbReference type="SUPFAM" id="SSF55447">
    <property type="entry name" value="CO dehydrogenase flavoprotein C-terminal domain-like"/>
    <property type="match status" value="1"/>
</dbReference>
<feature type="domain" description="FAD-binding PCMH-type" evidence="4">
    <location>
        <begin position="7"/>
        <end position="182"/>
    </location>
</feature>
<dbReference type="PANTHER" id="PTHR42659:SF2">
    <property type="entry name" value="XANTHINE DEHYDROGENASE SUBUNIT C-RELATED"/>
    <property type="match status" value="1"/>
</dbReference>
<organism evidence="5 6">
    <name type="scientific">Cohnella nanjingensis</name>
    <dbReference type="NCBI Taxonomy" id="1387779"/>
    <lineage>
        <taxon>Bacteria</taxon>
        <taxon>Bacillati</taxon>
        <taxon>Bacillota</taxon>
        <taxon>Bacilli</taxon>
        <taxon>Bacillales</taxon>
        <taxon>Paenibacillaceae</taxon>
        <taxon>Cohnella</taxon>
    </lineage>
</organism>
<proteinExistence type="predicted"/>
<dbReference type="InterPro" id="IPR005107">
    <property type="entry name" value="CO_DH_flav_C"/>
</dbReference>
<reference evidence="5 6" key="1">
    <citation type="submission" date="2020-08" db="EMBL/GenBank/DDBJ databases">
        <title>Cohnella phylogeny.</title>
        <authorList>
            <person name="Dunlap C."/>
        </authorList>
    </citation>
    <scope>NUCLEOTIDE SEQUENCE [LARGE SCALE GENOMIC DNA]</scope>
    <source>
        <strain evidence="5 6">DSM 28246</strain>
    </source>
</reference>